<reference evidence="2 3" key="1">
    <citation type="submission" date="2007-10" db="EMBL/GenBank/DDBJ databases">
        <title>Complete sequence of Desulfococcus oleovorans Hxd3.</title>
        <authorList>
            <consortium name="US DOE Joint Genome Institute"/>
            <person name="Copeland A."/>
            <person name="Lucas S."/>
            <person name="Lapidus A."/>
            <person name="Barry K."/>
            <person name="Glavina del Rio T."/>
            <person name="Dalin E."/>
            <person name="Tice H."/>
            <person name="Pitluck S."/>
            <person name="Kiss H."/>
            <person name="Brettin T."/>
            <person name="Bruce D."/>
            <person name="Detter J.C."/>
            <person name="Han C."/>
            <person name="Schmutz J."/>
            <person name="Larimer F."/>
            <person name="Land M."/>
            <person name="Hauser L."/>
            <person name="Kyrpides N."/>
            <person name="Kim E."/>
            <person name="Wawrik B."/>
            <person name="Richardson P."/>
        </authorList>
    </citation>
    <scope>NUCLEOTIDE SEQUENCE [LARGE SCALE GENOMIC DNA]</scope>
    <source>
        <strain evidence="3">DSM 6200 / JCM 39069 / Hxd3</strain>
    </source>
</reference>
<protein>
    <submittedName>
        <fullName evidence="2">Uncharacterized protein</fullName>
    </submittedName>
</protein>
<proteinExistence type="predicted"/>
<dbReference type="Proteomes" id="UP000008561">
    <property type="component" value="Chromosome"/>
</dbReference>
<evidence type="ECO:0000313" key="3">
    <source>
        <dbReference type="Proteomes" id="UP000008561"/>
    </source>
</evidence>
<sequence length="86" mass="9929">MKSKKFSAASKVEFSFRSGRRPFDVDGFLFLRRKGETYAKDCFFTFARSVYAFFCDLCVFAVKLNFSVVSLATFLPKPDRTILRPC</sequence>
<gene>
    <name evidence="2" type="ordered locus">Dole_0211</name>
</gene>
<dbReference type="AlphaFoldDB" id="A8ZS03"/>
<dbReference type="HOGENOM" id="CLU_2492784_0_0_7"/>
<accession>A8ZS03</accession>
<keyword evidence="1" id="KW-0812">Transmembrane</keyword>
<name>A8ZS03_DESOH</name>
<keyword evidence="1" id="KW-0472">Membrane</keyword>
<evidence type="ECO:0000256" key="1">
    <source>
        <dbReference type="SAM" id="Phobius"/>
    </source>
</evidence>
<dbReference type="KEGG" id="dol:Dole_0211"/>
<dbReference type="STRING" id="96561.Dole_0211"/>
<feature type="transmembrane region" description="Helical" evidence="1">
    <location>
        <begin position="50"/>
        <end position="75"/>
    </location>
</feature>
<dbReference type="EMBL" id="CP000859">
    <property type="protein sequence ID" value="ABW66021.1"/>
    <property type="molecule type" value="Genomic_DNA"/>
</dbReference>
<keyword evidence="3" id="KW-1185">Reference proteome</keyword>
<keyword evidence="1" id="KW-1133">Transmembrane helix</keyword>
<organism evidence="2 3">
    <name type="scientific">Desulfosudis oleivorans (strain DSM 6200 / JCM 39069 / Hxd3)</name>
    <name type="common">Desulfococcus oleovorans</name>
    <dbReference type="NCBI Taxonomy" id="96561"/>
    <lineage>
        <taxon>Bacteria</taxon>
        <taxon>Pseudomonadati</taxon>
        <taxon>Thermodesulfobacteriota</taxon>
        <taxon>Desulfobacteria</taxon>
        <taxon>Desulfobacterales</taxon>
        <taxon>Desulfosudaceae</taxon>
        <taxon>Desulfosudis</taxon>
    </lineage>
</organism>
<evidence type="ECO:0000313" key="2">
    <source>
        <dbReference type="EMBL" id="ABW66021.1"/>
    </source>
</evidence>